<name>A0A850HHV2_9FIRM</name>
<keyword evidence="2 6" id="KW-0812">Transmembrane</keyword>
<evidence type="ECO:0000256" key="5">
    <source>
        <dbReference type="ARBA" id="ARBA00023136"/>
    </source>
</evidence>
<dbReference type="GO" id="GO:0008360">
    <property type="term" value="P:regulation of cell shape"/>
    <property type="evidence" value="ECO:0007669"/>
    <property type="project" value="UniProtKB-KW"/>
</dbReference>
<keyword evidence="4 6" id="KW-1133">Transmembrane helix</keyword>
<evidence type="ECO:0000313" key="9">
    <source>
        <dbReference type="Proteomes" id="UP000528555"/>
    </source>
</evidence>
<feature type="transmembrane region" description="Helical" evidence="6">
    <location>
        <begin position="369"/>
        <end position="394"/>
    </location>
</feature>
<dbReference type="InterPro" id="IPR047928">
    <property type="entry name" value="Perm_prefix_1"/>
</dbReference>
<keyword evidence="9" id="KW-1185">Reference proteome</keyword>
<dbReference type="Pfam" id="PF01098">
    <property type="entry name" value="FTSW_RODA_SPOVE"/>
    <property type="match status" value="1"/>
</dbReference>
<feature type="transmembrane region" description="Helical" evidence="6">
    <location>
        <begin position="328"/>
        <end position="357"/>
    </location>
</feature>
<evidence type="ECO:0000313" key="10">
    <source>
        <dbReference type="Proteomes" id="UP000701680"/>
    </source>
</evidence>
<dbReference type="Proteomes" id="UP000701680">
    <property type="component" value="Unassembled WGS sequence"/>
</dbReference>
<evidence type="ECO:0000313" key="7">
    <source>
        <dbReference type="EMBL" id="NSK14284.1"/>
    </source>
</evidence>
<dbReference type="EMBL" id="JAAIUO010000002">
    <property type="protein sequence ID" value="NSK14284.1"/>
    <property type="molecule type" value="Genomic_DNA"/>
</dbReference>
<evidence type="ECO:0000256" key="1">
    <source>
        <dbReference type="ARBA" id="ARBA00004141"/>
    </source>
</evidence>
<dbReference type="RefSeq" id="WP_173814489.1">
    <property type="nucleotide sequence ID" value="NZ_JAAITX010000002.1"/>
</dbReference>
<keyword evidence="5 6" id="KW-0472">Membrane</keyword>
<dbReference type="AlphaFoldDB" id="A0A850HHV2"/>
<proteinExistence type="predicted"/>
<dbReference type="InterPro" id="IPR001182">
    <property type="entry name" value="FtsW/RodA"/>
</dbReference>
<feature type="transmembrane region" description="Helical" evidence="6">
    <location>
        <begin position="251"/>
        <end position="271"/>
    </location>
</feature>
<feature type="transmembrane region" description="Helical" evidence="6">
    <location>
        <begin position="163"/>
        <end position="190"/>
    </location>
</feature>
<evidence type="ECO:0000256" key="4">
    <source>
        <dbReference type="ARBA" id="ARBA00022989"/>
    </source>
</evidence>
<evidence type="ECO:0000256" key="3">
    <source>
        <dbReference type="ARBA" id="ARBA00022960"/>
    </source>
</evidence>
<evidence type="ECO:0000256" key="2">
    <source>
        <dbReference type="ARBA" id="ARBA00022692"/>
    </source>
</evidence>
<feature type="transmembrane region" description="Helical" evidence="6">
    <location>
        <begin position="222"/>
        <end position="239"/>
    </location>
</feature>
<reference evidence="9 10" key="1">
    <citation type="journal article" date="2020" name="Cell Host Microbe">
        <title>Functional and Genomic Variation between Human-Derived Isolates of Lachnospiraceae Reveals Inter- and Intra-Species Diversity.</title>
        <authorList>
            <person name="Sorbara M.T."/>
            <person name="Littmann E.R."/>
            <person name="Fontana E."/>
            <person name="Moody T.U."/>
            <person name="Kohout C.E."/>
            <person name="Gjonbalaj M."/>
            <person name="Eaton V."/>
            <person name="Seok R."/>
            <person name="Leiner I.M."/>
            <person name="Pamer E.G."/>
        </authorList>
    </citation>
    <scope>NUCLEOTIDE SEQUENCE [LARGE SCALE GENOMIC DNA]</scope>
    <source>
        <strain evidence="8 9">MSK.17.11</strain>
        <strain evidence="7 10">MSK.17.38</strain>
    </source>
</reference>
<evidence type="ECO:0000313" key="8">
    <source>
        <dbReference type="EMBL" id="NVH57629.1"/>
    </source>
</evidence>
<keyword evidence="3" id="KW-0133">Cell shape</keyword>
<feature type="transmembrane region" description="Helical" evidence="6">
    <location>
        <begin position="107"/>
        <end position="126"/>
    </location>
</feature>
<organism evidence="8 9">
    <name type="scientific">Dorea phocaeensis</name>
    <dbReference type="NCBI Taxonomy" id="2040291"/>
    <lineage>
        <taxon>Bacteria</taxon>
        <taxon>Bacillati</taxon>
        <taxon>Bacillota</taxon>
        <taxon>Clostridia</taxon>
        <taxon>Lachnospirales</taxon>
        <taxon>Lachnospiraceae</taxon>
        <taxon>Dorea</taxon>
    </lineage>
</organism>
<feature type="transmembrane region" description="Helical" evidence="6">
    <location>
        <begin position="74"/>
        <end position="95"/>
    </location>
</feature>
<dbReference type="NCBIfam" id="NF038403">
    <property type="entry name" value="perm_prefix_1"/>
    <property type="match status" value="1"/>
</dbReference>
<dbReference type="GO" id="GO:0051301">
    <property type="term" value="P:cell division"/>
    <property type="evidence" value="ECO:0007669"/>
    <property type="project" value="InterPro"/>
</dbReference>
<reference evidence="8" key="2">
    <citation type="submission" date="2020-02" db="EMBL/GenBank/DDBJ databases">
        <authorList>
            <person name="Littmann E."/>
            <person name="Sorbara M."/>
        </authorList>
    </citation>
    <scope>NUCLEOTIDE SEQUENCE</scope>
    <source>
        <strain evidence="8">MSK.17.11</strain>
        <strain evidence="7">MSK.17.38</strain>
    </source>
</reference>
<gene>
    <name evidence="8" type="ORF">G5A66_02980</name>
    <name evidence="7" type="ORF">G5A75_05220</name>
</gene>
<evidence type="ECO:0000256" key="6">
    <source>
        <dbReference type="SAM" id="Phobius"/>
    </source>
</evidence>
<comment type="caution">
    <text evidence="8">The sequence shown here is derived from an EMBL/GenBank/DDBJ whole genome shotgun (WGS) entry which is preliminary data.</text>
</comment>
<sequence length="445" mass="49045">MDRKGYLEVLEEQIRCKKAIPFIQKELEDHIEDQKMAYLASGMTEYEAEEAAVEQMGDPVAAGMELDQVHRPKMAWGMIGLAGALYFAGFLVRFLVEAALGVDFLSAKVGASYLFSFMIMIGVCFWDYSRIGKWARELTILASVVLVLGIGFGGNVINGSSGWVSLGGIVTVNVRILIFLMIPLYAAVLYQYRGQGYGSIGKGLLWTVPLVLPAIACGSFYLVLWMMLLCLLILVYAVSRGWYQIKKKRTIGGLALMGCLLPSLSVGYLWVFGATYQKERALAILSPFHSETNETVRFFRTVVSDSRFVGGSTEAINMLASGERTEDLLTYLLSFYGILVTVLLVGMMAVLLGVLFHHAARQKNQLGRMMGFACMVVLARQILVYTSGCLGLTMPQNVYCPFLGSGGSGALMTGVLLGILLSIYRYQNVISDVKIRKKSRQQTTE</sequence>
<protein>
    <submittedName>
        <fullName evidence="8">FtsW/RodA/SpoVE family cell cycle protein</fullName>
    </submittedName>
</protein>
<feature type="transmembrane region" description="Helical" evidence="6">
    <location>
        <begin position="138"/>
        <end position="157"/>
    </location>
</feature>
<feature type="transmembrane region" description="Helical" evidence="6">
    <location>
        <begin position="406"/>
        <end position="426"/>
    </location>
</feature>
<dbReference type="Proteomes" id="UP000528555">
    <property type="component" value="Unassembled WGS sequence"/>
</dbReference>
<dbReference type="GO" id="GO:0016020">
    <property type="term" value="C:membrane"/>
    <property type="evidence" value="ECO:0007669"/>
    <property type="project" value="UniProtKB-SubCell"/>
</dbReference>
<comment type="subcellular location">
    <subcellularLocation>
        <location evidence="1">Membrane</location>
        <topology evidence="1">Multi-pass membrane protein</topology>
    </subcellularLocation>
</comment>
<dbReference type="EMBL" id="JAAITX010000002">
    <property type="protein sequence ID" value="NVH57629.1"/>
    <property type="molecule type" value="Genomic_DNA"/>
</dbReference>
<feature type="transmembrane region" description="Helical" evidence="6">
    <location>
        <begin position="197"/>
        <end position="216"/>
    </location>
</feature>
<accession>A0A850HHV2</accession>